<evidence type="ECO:0000259" key="2">
    <source>
        <dbReference type="Pfam" id="PF12680"/>
    </source>
</evidence>
<proteinExistence type="predicted"/>
<dbReference type="Pfam" id="PF12680">
    <property type="entry name" value="SnoaL_2"/>
    <property type="match status" value="1"/>
</dbReference>
<evidence type="ECO:0000256" key="1">
    <source>
        <dbReference type="SAM" id="Phobius"/>
    </source>
</evidence>
<evidence type="ECO:0000313" key="4">
    <source>
        <dbReference type="Proteomes" id="UP001177003"/>
    </source>
</evidence>
<dbReference type="EMBL" id="OX465082">
    <property type="protein sequence ID" value="CAI9288834.1"/>
    <property type="molecule type" value="Genomic_DNA"/>
</dbReference>
<keyword evidence="1" id="KW-0472">Membrane</keyword>
<dbReference type="InterPro" id="IPR037401">
    <property type="entry name" value="SnoaL-like"/>
</dbReference>
<dbReference type="PANTHER" id="PTHR33698">
    <property type="entry name" value="NUCLEAR TRANSPORT FACTOR 2 (NTF2)-LIKE PROTEIN"/>
    <property type="match status" value="1"/>
</dbReference>
<sequence length="282" mass="33016">MATCRMPISAQSLFLLMYRQQIDKHTMQVCMKKKKKDENVRYRTHNHKKIMSSIITNSIIEQDPTPSDTITQFYKCINEKNIKQLENYISNDCFFEDYSFSNPFKGKQEVLRFLDQLITGMGRNVEFHVAHIYEDDDDLTAGVNWHLVWKNRQVPFTRGCSLYRLTREGKGLMIRKAQVFVESPIKPGDLFLILLKIVTSLFDAFPEATEWFFRSQHFIVQILLKAYCIFIVPFISPILSFYVNLGKLIVRFVSIALKIFEYCSRLFTTGESARAVVDSRKK</sequence>
<name>A0AA36EA66_LACSI</name>
<keyword evidence="1" id="KW-0812">Transmembrane</keyword>
<feature type="transmembrane region" description="Helical" evidence="1">
    <location>
        <begin position="222"/>
        <end position="243"/>
    </location>
</feature>
<keyword evidence="4" id="KW-1185">Reference proteome</keyword>
<organism evidence="3 4">
    <name type="scientific">Lactuca saligna</name>
    <name type="common">Willowleaf lettuce</name>
    <dbReference type="NCBI Taxonomy" id="75948"/>
    <lineage>
        <taxon>Eukaryota</taxon>
        <taxon>Viridiplantae</taxon>
        <taxon>Streptophyta</taxon>
        <taxon>Embryophyta</taxon>
        <taxon>Tracheophyta</taxon>
        <taxon>Spermatophyta</taxon>
        <taxon>Magnoliopsida</taxon>
        <taxon>eudicotyledons</taxon>
        <taxon>Gunneridae</taxon>
        <taxon>Pentapetalae</taxon>
        <taxon>asterids</taxon>
        <taxon>campanulids</taxon>
        <taxon>Asterales</taxon>
        <taxon>Asteraceae</taxon>
        <taxon>Cichorioideae</taxon>
        <taxon>Cichorieae</taxon>
        <taxon>Lactucinae</taxon>
        <taxon>Lactuca</taxon>
    </lineage>
</organism>
<dbReference type="Gene3D" id="3.10.450.50">
    <property type="match status" value="1"/>
</dbReference>
<evidence type="ECO:0000313" key="3">
    <source>
        <dbReference type="EMBL" id="CAI9288834.1"/>
    </source>
</evidence>
<dbReference type="Proteomes" id="UP001177003">
    <property type="component" value="Chromosome 6"/>
</dbReference>
<feature type="domain" description="SnoaL-like" evidence="2">
    <location>
        <begin position="71"/>
        <end position="170"/>
    </location>
</feature>
<protein>
    <recommendedName>
        <fullName evidence="2">SnoaL-like domain-containing protein</fullName>
    </recommendedName>
</protein>
<gene>
    <name evidence="3" type="ORF">LSALG_LOCUS28105</name>
</gene>
<accession>A0AA36EA66</accession>
<reference evidence="3" key="1">
    <citation type="submission" date="2023-04" db="EMBL/GenBank/DDBJ databases">
        <authorList>
            <person name="Vijverberg K."/>
            <person name="Xiong W."/>
            <person name="Schranz E."/>
        </authorList>
    </citation>
    <scope>NUCLEOTIDE SEQUENCE</scope>
</reference>
<dbReference type="SUPFAM" id="SSF54427">
    <property type="entry name" value="NTF2-like"/>
    <property type="match status" value="1"/>
</dbReference>
<dbReference type="PANTHER" id="PTHR33698:SF1">
    <property type="entry name" value="NUCLEAR TRANSPORT FACTOR 2 (NTF2) FAMILY PROTEIN"/>
    <property type="match status" value="1"/>
</dbReference>
<dbReference type="InterPro" id="IPR032710">
    <property type="entry name" value="NTF2-like_dom_sf"/>
</dbReference>
<dbReference type="AlphaFoldDB" id="A0AA36EA66"/>
<keyword evidence="1" id="KW-1133">Transmembrane helix</keyword>